<evidence type="ECO:0000256" key="2">
    <source>
        <dbReference type="RuleBase" id="RU004429"/>
    </source>
</evidence>
<comment type="subcellular location">
    <subcellularLocation>
        <location evidence="2">Cell membrane</location>
        <topology evidence="2">Multi-pass membrane protein</topology>
    </subcellularLocation>
</comment>
<dbReference type="InterPro" id="IPR042106">
    <property type="entry name" value="Nuo/plastoQ_OxRdtase_6_NuoJ"/>
</dbReference>
<dbReference type="eggNOG" id="COG0839">
    <property type="taxonomic scope" value="Bacteria"/>
</dbReference>
<dbReference type="EC" id="7.1.1.-" evidence="2"/>
<name>I4AQJ1_BERLS</name>
<dbReference type="KEGG" id="fli:Fleli_3923"/>
<proteinExistence type="inferred from homology"/>
<dbReference type="GO" id="GO:0008137">
    <property type="term" value="F:NADH dehydrogenase (ubiquinone) activity"/>
    <property type="evidence" value="ECO:0007669"/>
    <property type="project" value="UniProtKB-UniRule"/>
</dbReference>
<evidence type="ECO:0000313" key="4">
    <source>
        <dbReference type="Proteomes" id="UP000006054"/>
    </source>
</evidence>
<dbReference type="STRING" id="880071.Fleli_3923"/>
<keyword evidence="2" id="KW-0520">NAD</keyword>
<evidence type="ECO:0000256" key="1">
    <source>
        <dbReference type="ARBA" id="ARBA00005698"/>
    </source>
</evidence>
<reference evidence="4" key="1">
    <citation type="submission" date="2012-06" db="EMBL/GenBank/DDBJ databases">
        <title>The complete genome of Flexibacter litoralis DSM 6794.</title>
        <authorList>
            <person name="Lucas S."/>
            <person name="Copeland A."/>
            <person name="Lapidus A."/>
            <person name="Glavina del Rio T."/>
            <person name="Dalin E."/>
            <person name="Tice H."/>
            <person name="Bruce D."/>
            <person name="Goodwin L."/>
            <person name="Pitluck S."/>
            <person name="Peters L."/>
            <person name="Ovchinnikova G."/>
            <person name="Lu M."/>
            <person name="Kyrpides N."/>
            <person name="Mavromatis K."/>
            <person name="Ivanova N."/>
            <person name="Brettin T."/>
            <person name="Detter J.C."/>
            <person name="Han C."/>
            <person name="Larimer F."/>
            <person name="Land M."/>
            <person name="Hauser L."/>
            <person name="Markowitz V."/>
            <person name="Cheng J.-F."/>
            <person name="Hugenholtz P."/>
            <person name="Woyke T."/>
            <person name="Wu D."/>
            <person name="Spring S."/>
            <person name="Lang E."/>
            <person name="Kopitz M."/>
            <person name="Brambilla E."/>
            <person name="Klenk H.-P."/>
            <person name="Eisen J.A."/>
        </authorList>
    </citation>
    <scope>NUCLEOTIDE SEQUENCE [LARGE SCALE GENOMIC DNA]</scope>
    <source>
        <strain evidence="4">ATCC 23117 / DSM 6794 / NBRC 15988 / NCIMB 1366 / Sio-4</strain>
    </source>
</reference>
<dbReference type="RefSeq" id="WP_014799649.1">
    <property type="nucleotide sequence ID" value="NC_018018.1"/>
</dbReference>
<comment type="catalytic activity">
    <reaction evidence="2">
        <text>a quinone + NADH + 5 H(+)(in) = a quinol + NAD(+) + 4 H(+)(out)</text>
        <dbReference type="Rhea" id="RHEA:57888"/>
        <dbReference type="ChEBI" id="CHEBI:15378"/>
        <dbReference type="ChEBI" id="CHEBI:24646"/>
        <dbReference type="ChEBI" id="CHEBI:57540"/>
        <dbReference type="ChEBI" id="CHEBI:57945"/>
        <dbReference type="ChEBI" id="CHEBI:132124"/>
    </reaction>
</comment>
<keyword evidence="2" id="KW-1133">Transmembrane helix</keyword>
<feature type="transmembrane region" description="Helical" evidence="2">
    <location>
        <begin position="144"/>
        <end position="166"/>
    </location>
</feature>
<organism evidence="3 4">
    <name type="scientific">Bernardetia litoralis (strain ATCC 23117 / DSM 6794 / NBRC 15988 / NCIMB 1366 / Fx l1 / Sio-4)</name>
    <name type="common">Flexibacter litoralis</name>
    <dbReference type="NCBI Taxonomy" id="880071"/>
    <lineage>
        <taxon>Bacteria</taxon>
        <taxon>Pseudomonadati</taxon>
        <taxon>Bacteroidota</taxon>
        <taxon>Cytophagia</taxon>
        <taxon>Cytophagales</taxon>
        <taxon>Bernardetiaceae</taxon>
        <taxon>Bernardetia</taxon>
    </lineage>
</organism>
<feature type="transmembrane region" description="Helical" evidence="2">
    <location>
        <begin position="60"/>
        <end position="81"/>
    </location>
</feature>
<gene>
    <name evidence="3" type="ordered locus">Fleli_3923</name>
</gene>
<keyword evidence="2" id="KW-0472">Membrane</keyword>
<dbReference type="PANTHER" id="PTHR33269:SF17">
    <property type="entry name" value="NADH-UBIQUINONE OXIDOREDUCTASE CHAIN 6"/>
    <property type="match status" value="1"/>
</dbReference>
<dbReference type="AlphaFoldDB" id="I4AQJ1"/>
<comment type="similarity">
    <text evidence="1 2">Belongs to the complex I subunit 6 family.</text>
</comment>
<keyword evidence="2" id="KW-1003">Cell membrane</keyword>
<dbReference type="EMBL" id="CP003345">
    <property type="protein sequence ID" value="AFM06226.1"/>
    <property type="molecule type" value="Genomic_DNA"/>
</dbReference>
<keyword evidence="3" id="KW-0560">Oxidoreductase</keyword>
<comment type="function">
    <text evidence="2">NDH-1 shuttles electrons from NADH, via FMN and iron-sulfur (Fe-S) centers, to quinones in the respiratory chain. Couples the redox reaction to proton translocation (for every two electrons transferred, four hydrogen ions are translocated across the cytoplasmic membrane), and thus conserves the redox energy in a proton gradient.</text>
</comment>
<feature type="transmembrane region" description="Helical" evidence="2">
    <location>
        <begin position="93"/>
        <end position="111"/>
    </location>
</feature>
<dbReference type="Pfam" id="PF00499">
    <property type="entry name" value="Oxidored_q3"/>
    <property type="match status" value="1"/>
</dbReference>
<dbReference type="HOGENOM" id="CLU_085957_2_2_10"/>
<dbReference type="InterPro" id="IPR001457">
    <property type="entry name" value="NADH_UbQ/plastoQ_OxRdtase_su6"/>
</dbReference>
<accession>I4AQJ1</accession>
<dbReference type="Proteomes" id="UP000006054">
    <property type="component" value="Chromosome"/>
</dbReference>
<dbReference type="GO" id="GO:0005886">
    <property type="term" value="C:plasma membrane"/>
    <property type="evidence" value="ECO:0007669"/>
    <property type="project" value="UniProtKB-SubCell"/>
</dbReference>
<keyword evidence="3" id="KW-0830">Ubiquinone</keyword>
<evidence type="ECO:0000313" key="3">
    <source>
        <dbReference type="EMBL" id="AFM06226.1"/>
    </source>
</evidence>
<protein>
    <recommendedName>
        <fullName evidence="2">NADH-quinone oxidoreductase subunit J</fullName>
        <ecNumber evidence="2">7.1.1.-</ecNumber>
    </recommendedName>
</protein>
<dbReference type="GO" id="GO:0016491">
    <property type="term" value="F:oxidoreductase activity"/>
    <property type="evidence" value="ECO:0007669"/>
    <property type="project" value="UniProtKB-KW"/>
</dbReference>
<keyword evidence="2" id="KW-0874">Quinone</keyword>
<dbReference type="GO" id="GO:0048038">
    <property type="term" value="F:quinone binding"/>
    <property type="evidence" value="ECO:0007669"/>
    <property type="project" value="UniProtKB-UniRule"/>
</dbReference>
<sequence length="170" mass="18678">MNYLEILQIIFGIIVILSALSIWYQKEVVKSAFSFLATMLGVAALFVLEGADFVAATHLAIYVGGVVVLLLFGIMFVHKISDEKIISDKQYKLSGISLSILFILLISSWIFKSNLIEFIPNKAISSNADGSTLDEIARLFLTDYILFFELGGILLTIALLGVAVLVGKER</sequence>
<keyword evidence="2" id="KW-0812">Transmembrane</keyword>
<feature type="transmembrane region" description="Helical" evidence="2">
    <location>
        <begin position="6"/>
        <end position="24"/>
    </location>
</feature>
<dbReference type="Gene3D" id="1.20.120.1200">
    <property type="entry name" value="NADH-ubiquinone/plastoquinone oxidoreductase chain 6, subunit NuoJ"/>
    <property type="match status" value="1"/>
</dbReference>
<keyword evidence="4" id="KW-1185">Reference proteome</keyword>
<dbReference type="PANTHER" id="PTHR33269">
    <property type="entry name" value="NADH-UBIQUINONE OXIDOREDUCTASE CHAIN 6"/>
    <property type="match status" value="1"/>
</dbReference>
<feature type="transmembrane region" description="Helical" evidence="2">
    <location>
        <begin position="31"/>
        <end position="48"/>
    </location>
</feature>